<sequence>MDIGEVRDVIVAGWAGRNPADVQHHIAELEMLGVAPPSTVPLFYRVSADILTQAENIVVVGEQTSGEAEPVLLRTATGLYVGIGSDHTDRFCEMGWLPSSPHGIAMCQNGRWKKRLRERTADEGYSDRR</sequence>
<dbReference type="Pfam" id="PF11010">
    <property type="entry name" value="DUF2848"/>
    <property type="match status" value="1"/>
</dbReference>
<name>A0A9N7CMR2_9PROT</name>
<reference evidence="2" key="1">
    <citation type="submission" date="2017-02" db="EMBL/GenBank/DDBJ databases">
        <title>zhang.</title>
        <authorList>
            <person name="Zhang H."/>
        </authorList>
    </citation>
    <scope>NUCLEOTIDE SEQUENCE [LARGE SCALE GENOMIC DNA]</scope>
    <source>
        <strain evidence="2">RZS01</strain>
    </source>
</reference>
<gene>
    <name evidence="1" type="ORF">B0W47_14210</name>
</gene>
<dbReference type="InterPro" id="IPR021269">
    <property type="entry name" value="DUF2848"/>
</dbReference>
<dbReference type="RefSeq" id="WP_205836609.1">
    <property type="nucleotide sequence ID" value="NZ_CP019875.1"/>
</dbReference>
<evidence type="ECO:0008006" key="3">
    <source>
        <dbReference type="Google" id="ProtNLM"/>
    </source>
</evidence>
<dbReference type="AlphaFoldDB" id="A0A9N7CMR2"/>
<proteinExistence type="predicted"/>
<accession>A0A9N7CMR2</accession>
<evidence type="ECO:0000313" key="2">
    <source>
        <dbReference type="Proteomes" id="UP000189683"/>
    </source>
</evidence>
<organism evidence="1 2">
    <name type="scientific">Komagataeibacter nataicola</name>
    <dbReference type="NCBI Taxonomy" id="265960"/>
    <lineage>
        <taxon>Bacteria</taxon>
        <taxon>Pseudomonadati</taxon>
        <taxon>Pseudomonadota</taxon>
        <taxon>Alphaproteobacteria</taxon>
        <taxon>Acetobacterales</taxon>
        <taxon>Acetobacteraceae</taxon>
        <taxon>Komagataeibacter</taxon>
    </lineage>
</organism>
<dbReference type="KEGG" id="kna:B0W47_14210"/>
<dbReference type="EMBL" id="CP019875">
    <property type="protein sequence ID" value="AQU88418.1"/>
    <property type="molecule type" value="Genomic_DNA"/>
</dbReference>
<dbReference type="Proteomes" id="UP000189683">
    <property type="component" value="Chromosome"/>
</dbReference>
<protein>
    <recommendedName>
        <fullName evidence="3">DUF2848 domain-containing protein</fullName>
    </recommendedName>
</protein>
<evidence type="ECO:0000313" key="1">
    <source>
        <dbReference type="EMBL" id="AQU88418.1"/>
    </source>
</evidence>